<feature type="domain" description="ABC3 transporter permease C-terminal" evidence="7">
    <location>
        <begin position="62"/>
        <end position="177"/>
    </location>
</feature>
<keyword evidence="9" id="KW-1185">Reference proteome</keyword>
<feature type="transmembrane region" description="Helical" evidence="6">
    <location>
        <begin position="233"/>
        <end position="260"/>
    </location>
</feature>
<keyword evidence="6" id="KW-0813">Transport</keyword>
<evidence type="ECO:0000313" key="9">
    <source>
        <dbReference type="Proteomes" id="UP000198948"/>
    </source>
</evidence>
<proteinExistence type="inferred from homology"/>
<keyword evidence="5 6" id="KW-0472">Membrane</keyword>
<feature type="transmembrane region" description="Helical" evidence="6">
    <location>
        <begin position="56"/>
        <end position="76"/>
    </location>
</feature>
<accession>A0A1H9RI15</accession>
<evidence type="ECO:0000259" key="7">
    <source>
        <dbReference type="Pfam" id="PF02687"/>
    </source>
</evidence>
<evidence type="ECO:0000256" key="3">
    <source>
        <dbReference type="ARBA" id="ARBA00022692"/>
    </source>
</evidence>
<sequence length="678" mass="76148">MTLFKLAYKNVKSQFSDYVIYFFSISFSIMIYFSFVSMANDEALLAAASKSAKLDVALQFSGVMILVFAVLFMIYANNFFIKKRKKEIGLYNLLGMKKLQISKLFFMENMVVGVVALASGIVLGVILSKLFMLILLRMMQSDVTASFSFSMNAVFQTIIIFVLIFLFTSIQNASLVYRYRLIDLFKANSDGNKLPKIGFFSYFFGILGLGMMLFGYYLANDFMHGVELFHNDFFMAAIVIFLSTIIGTYLFFNAFLVVFIKMKMKNKKTYYRGMNLITTSNLLFRIKKNASTLATIAILSATTLSAVGGASIVYSYVSDQVDRTTTYDIVYDESNPAAASEIAALIAQNPDHKITAETEISYKTVEATTKNTVKQGNGEEVDDYYSVISESDYNQSIEKNKGGKKVQLENNQQTLLISMMYSDEFFDSPKGNSITLKDSNETFDIQDIATEAPVSSVTTYNMNLLVVSDVAYQKIKGIEPEYHYRAVNVTNAKDMKALANAIRKVVTEKVSENQRIPLQDNRTQTTEASAFNDATRAAYITKYEVSQEVFAVFGLIMYVAAFLGLVFMVATGSIIMLKQLSEAQEEIGRYRILKKIGVNRKEIKKTVYKQTGFVFALPIIVGITHAIFALRLASSIFMNPSILLTFLACGMFIFIYAVFFLFTARAYNKIVNGSMVQS</sequence>
<keyword evidence="4 6" id="KW-1133">Transmembrane helix</keyword>
<dbReference type="AlphaFoldDB" id="A0A1H9RI15"/>
<protein>
    <submittedName>
        <fullName evidence="8">Putative ABC transport system permease protein</fullName>
    </submittedName>
</protein>
<comment type="subcellular location">
    <subcellularLocation>
        <location evidence="1 6">Cell membrane</location>
        <topology evidence="1 6">Multi-pass membrane protein</topology>
    </subcellularLocation>
</comment>
<feature type="transmembrane region" description="Helical" evidence="6">
    <location>
        <begin position="18"/>
        <end position="36"/>
    </location>
</feature>
<evidence type="ECO:0000256" key="5">
    <source>
        <dbReference type="ARBA" id="ARBA00023136"/>
    </source>
</evidence>
<evidence type="ECO:0000256" key="2">
    <source>
        <dbReference type="ARBA" id="ARBA00022475"/>
    </source>
</evidence>
<dbReference type="GO" id="GO:0005886">
    <property type="term" value="C:plasma membrane"/>
    <property type="evidence" value="ECO:0007669"/>
    <property type="project" value="UniProtKB-SubCell"/>
</dbReference>
<evidence type="ECO:0000256" key="6">
    <source>
        <dbReference type="PIRNR" id="PIRNR018968"/>
    </source>
</evidence>
<dbReference type="EMBL" id="FOHA01000004">
    <property type="protein sequence ID" value="SER72287.1"/>
    <property type="molecule type" value="Genomic_DNA"/>
</dbReference>
<feature type="domain" description="ABC3 transporter permease C-terminal" evidence="7">
    <location>
        <begin position="562"/>
        <end position="667"/>
    </location>
</feature>
<feature type="transmembrane region" description="Helical" evidence="6">
    <location>
        <begin position="642"/>
        <end position="662"/>
    </location>
</feature>
<feature type="transmembrane region" description="Helical" evidence="6">
    <location>
        <begin position="106"/>
        <end position="134"/>
    </location>
</feature>
<dbReference type="Proteomes" id="UP000198948">
    <property type="component" value="Unassembled WGS sequence"/>
</dbReference>
<feature type="transmembrane region" description="Helical" evidence="6">
    <location>
        <begin position="154"/>
        <end position="177"/>
    </location>
</feature>
<evidence type="ECO:0000256" key="1">
    <source>
        <dbReference type="ARBA" id="ARBA00004651"/>
    </source>
</evidence>
<dbReference type="PANTHER" id="PTHR46795">
    <property type="entry name" value="ABC TRANSPORTER PERMEASE-RELATED-RELATED"/>
    <property type="match status" value="1"/>
</dbReference>
<dbReference type="InterPro" id="IPR003838">
    <property type="entry name" value="ABC3_permease_C"/>
</dbReference>
<feature type="transmembrane region" description="Helical" evidence="6">
    <location>
        <begin position="611"/>
        <end position="630"/>
    </location>
</feature>
<feature type="transmembrane region" description="Helical" evidence="6">
    <location>
        <begin position="549"/>
        <end position="570"/>
    </location>
</feature>
<dbReference type="STRING" id="142588.SAMN04488559_10453"/>
<dbReference type="GO" id="GO:0055085">
    <property type="term" value="P:transmembrane transport"/>
    <property type="evidence" value="ECO:0007669"/>
    <property type="project" value="UniProtKB-UniRule"/>
</dbReference>
<gene>
    <name evidence="8" type="ORF">SAMN04488559_10453</name>
</gene>
<comment type="similarity">
    <text evidence="6">Belongs to the ABC-4 integral membrane protein family.</text>
</comment>
<feature type="transmembrane region" description="Helical" evidence="6">
    <location>
        <begin position="293"/>
        <end position="317"/>
    </location>
</feature>
<keyword evidence="3 6" id="KW-0812">Transmembrane</keyword>
<dbReference type="PIRSF" id="PIRSF018968">
    <property type="entry name" value="ABC_permease_BceB"/>
    <property type="match status" value="1"/>
</dbReference>
<dbReference type="PANTHER" id="PTHR46795:SF3">
    <property type="entry name" value="ABC TRANSPORTER PERMEASE"/>
    <property type="match status" value="1"/>
</dbReference>
<dbReference type="OrthoDB" id="1705903at2"/>
<reference evidence="8 9" key="1">
    <citation type="submission" date="2016-10" db="EMBL/GenBank/DDBJ databases">
        <authorList>
            <person name="de Groot N.N."/>
        </authorList>
    </citation>
    <scope>NUCLEOTIDE SEQUENCE [LARGE SCALE GENOMIC DNA]</scope>
    <source>
        <strain evidence="8 9">DSM 13760</strain>
    </source>
</reference>
<feature type="transmembrane region" description="Helical" evidence="6">
    <location>
        <begin position="197"/>
        <end position="218"/>
    </location>
</feature>
<dbReference type="Pfam" id="PF02687">
    <property type="entry name" value="FtsX"/>
    <property type="match status" value="2"/>
</dbReference>
<evidence type="ECO:0000313" key="8">
    <source>
        <dbReference type="EMBL" id="SER72287.1"/>
    </source>
</evidence>
<organism evidence="8 9">
    <name type="scientific">Isobaculum melis</name>
    <dbReference type="NCBI Taxonomy" id="142588"/>
    <lineage>
        <taxon>Bacteria</taxon>
        <taxon>Bacillati</taxon>
        <taxon>Bacillota</taxon>
        <taxon>Bacilli</taxon>
        <taxon>Lactobacillales</taxon>
        <taxon>Carnobacteriaceae</taxon>
        <taxon>Isobaculum</taxon>
    </lineage>
</organism>
<dbReference type="InterPro" id="IPR027022">
    <property type="entry name" value="ABC_permease_BceB-typ"/>
</dbReference>
<dbReference type="InterPro" id="IPR052536">
    <property type="entry name" value="ABC-4_Integral_Memb_Prot"/>
</dbReference>
<dbReference type="RefSeq" id="WP_092650818.1">
    <property type="nucleotide sequence ID" value="NZ_FOHA01000004.1"/>
</dbReference>
<evidence type="ECO:0000256" key="4">
    <source>
        <dbReference type="ARBA" id="ARBA00022989"/>
    </source>
</evidence>
<name>A0A1H9RI15_9LACT</name>
<keyword evidence="2 6" id="KW-1003">Cell membrane</keyword>